<accession>A0A9P5ZYD6</accession>
<comment type="caution">
    <text evidence="1">The sequence shown here is derived from an EMBL/GenBank/DDBJ whole genome shotgun (WGS) entry which is preliminary data.</text>
</comment>
<name>A0A9P5ZYD6_PLEER</name>
<dbReference type="Proteomes" id="UP000807025">
    <property type="component" value="Unassembled WGS sequence"/>
</dbReference>
<evidence type="ECO:0000313" key="1">
    <source>
        <dbReference type="EMBL" id="KAF9495752.1"/>
    </source>
</evidence>
<evidence type="ECO:0000313" key="2">
    <source>
        <dbReference type="Proteomes" id="UP000807025"/>
    </source>
</evidence>
<proteinExistence type="predicted"/>
<gene>
    <name evidence="1" type="ORF">BDN71DRAFT_1447204</name>
</gene>
<organism evidence="1 2">
    <name type="scientific">Pleurotus eryngii</name>
    <name type="common">Boletus of the steppes</name>
    <dbReference type="NCBI Taxonomy" id="5323"/>
    <lineage>
        <taxon>Eukaryota</taxon>
        <taxon>Fungi</taxon>
        <taxon>Dikarya</taxon>
        <taxon>Basidiomycota</taxon>
        <taxon>Agaricomycotina</taxon>
        <taxon>Agaricomycetes</taxon>
        <taxon>Agaricomycetidae</taxon>
        <taxon>Agaricales</taxon>
        <taxon>Pleurotineae</taxon>
        <taxon>Pleurotaceae</taxon>
        <taxon>Pleurotus</taxon>
    </lineage>
</organism>
<dbReference type="AlphaFoldDB" id="A0A9P5ZYD6"/>
<dbReference type="EMBL" id="MU154559">
    <property type="protein sequence ID" value="KAF9495752.1"/>
    <property type="molecule type" value="Genomic_DNA"/>
</dbReference>
<keyword evidence="2" id="KW-1185">Reference proteome</keyword>
<sequence>MVGQVVLDIEAHQREFKVTPGLRRGYTHFKLLYQGGTDTGKFLVLPGLRGRELHLSSLKKEHPLAGDRAAFPRRRSARVDFKTCA</sequence>
<protein>
    <submittedName>
        <fullName evidence="1">Uncharacterized protein</fullName>
    </submittedName>
</protein>
<reference evidence="1" key="1">
    <citation type="submission" date="2020-11" db="EMBL/GenBank/DDBJ databases">
        <authorList>
            <consortium name="DOE Joint Genome Institute"/>
            <person name="Ahrendt S."/>
            <person name="Riley R."/>
            <person name="Andreopoulos W."/>
            <person name="Labutti K."/>
            <person name="Pangilinan J."/>
            <person name="Ruiz-Duenas F.J."/>
            <person name="Barrasa J.M."/>
            <person name="Sanchez-Garcia M."/>
            <person name="Camarero S."/>
            <person name="Miyauchi S."/>
            <person name="Serrano A."/>
            <person name="Linde D."/>
            <person name="Babiker R."/>
            <person name="Drula E."/>
            <person name="Ayuso-Fernandez I."/>
            <person name="Pacheco R."/>
            <person name="Padilla G."/>
            <person name="Ferreira P."/>
            <person name="Barriuso J."/>
            <person name="Kellner H."/>
            <person name="Castanera R."/>
            <person name="Alfaro M."/>
            <person name="Ramirez L."/>
            <person name="Pisabarro A.G."/>
            <person name="Kuo A."/>
            <person name="Tritt A."/>
            <person name="Lipzen A."/>
            <person name="He G."/>
            <person name="Yan M."/>
            <person name="Ng V."/>
            <person name="Cullen D."/>
            <person name="Martin F."/>
            <person name="Rosso M.-N."/>
            <person name="Henrissat B."/>
            <person name="Hibbett D."/>
            <person name="Martinez A.T."/>
            <person name="Grigoriev I.V."/>
        </authorList>
    </citation>
    <scope>NUCLEOTIDE SEQUENCE</scope>
    <source>
        <strain evidence="1">ATCC 90797</strain>
    </source>
</reference>